<keyword evidence="3" id="KW-0645">Protease</keyword>
<sequence length="224" mass="25656">MKKKKLLYLLQIALLFGFIYNPWTKFPYTFLLLSLFVLLISYVEDGDLSAVGLNARGSLFKIILQAAGLFLIIEPVMDFIVQPIMNRLAQDVPDFSSFQSIENNTGKYLKYLTYIWISAAFGEELFFRGFLNSRFSELFSGLRGNVVLTAISSSLLFAAPHLYQGLSGLVMTFLFGLVFFFIYRKFGYNLWITILLHGFVDTFFITLAYTGNLSYYKIPDSLFI</sequence>
<dbReference type="GO" id="GO:0004175">
    <property type="term" value="F:endopeptidase activity"/>
    <property type="evidence" value="ECO:0007669"/>
    <property type="project" value="UniProtKB-ARBA"/>
</dbReference>
<dbReference type="GO" id="GO:0080120">
    <property type="term" value="P:CAAX-box protein maturation"/>
    <property type="evidence" value="ECO:0007669"/>
    <property type="project" value="UniProtKB-ARBA"/>
</dbReference>
<feature type="transmembrane region" description="Helical" evidence="1">
    <location>
        <begin position="111"/>
        <end position="130"/>
    </location>
</feature>
<evidence type="ECO:0000313" key="3">
    <source>
        <dbReference type="EMBL" id="QNA45078.1"/>
    </source>
</evidence>
<dbReference type="Proteomes" id="UP000515344">
    <property type="component" value="Chromosome"/>
</dbReference>
<dbReference type="InterPro" id="IPR003675">
    <property type="entry name" value="Rce1/LyrA-like_dom"/>
</dbReference>
<keyword evidence="1" id="KW-1133">Transmembrane helix</keyword>
<dbReference type="Pfam" id="PF02517">
    <property type="entry name" value="Rce1-like"/>
    <property type="match status" value="1"/>
</dbReference>
<gene>
    <name evidence="3" type="ORF">H4075_02450</name>
</gene>
<dbReference type="KEGG" id="lacs:H4075_02450"/>
<dbReference type="GO" id="GO:0008237">
    <property type="term" value="F:metallopeptidase activity"/>
    <property type="evidence" value="ECO:0007669"/>
    <property type="project" value="UniProtKB-KW"/>
</dbReference>
<dbReference type="EMBL" id="CP060007">
    <property type="protein sequence ID" value="QNA45078.1"/>
    <property type="molecule type" value="Genomic_DNA"/>
</dbReference>
<feature type="transmembrane region" description="Helical" evidence="1">
    <location>
        <begin position="190"/>
        <end position="209"/>
    </location>
</feature>
<evidence type="ECO:0000259" key="2">
    <source>
        <dbReference type="Pfam" id="PF02517"/>
    </source>
</evidence>
<evidence type="ECO:0000256" key="1">
    <source>
        <dbReference type="SAM" id="Phobius"/>
    </source>
</evidence>
<keyword evidence="1" id="KW-0812">Transmembrane</keyword>
<evidence type="ECO:0000313" key="4">
    <source>
        <dbReference type="Proteomes" id="UP000515344"/>
    </source>
</evidence>
<dbReference type="RefSeq" id="WP_182803820.1">
    <property type="nucleotide sequence ID" value="NZ_CP060007.1"/>
</dbReference>
<keyword evidence="3" id="KW-0482">Metalloprotease</keyword>
<organism evidence="3 4">
    <name type="scientific">Lacibacter sediminis</name>
    <dbReference type="NCBI Taxonomy" id="2760713"/>
    <lineage>
        <taxon>Bacteria</taxon>
        <taxon>Pseudomonadati</taxon>
        <taxon>Bacteroidota</taxon>
        <taxon>Chitinophagia</taxon>
        <taxon>Chitinophagales</taxon>
        <taxon>Chitinophagaceae</taxon>
        <taxon>Lacibacter</taxon>
    </lineage>
</organism>
<keyword evidence="4" id="KW-1185">Reference proteome</keyword>
<reference evidence="4" key="1">
    <citation type="submission" date="2020-08" db="EMBL/GenBank/DDBJ databases">
        <title>Lacibacter sp. S13-6-6 genome sequencing.</title>
        <authorList>
            <person name="Jin L."/>
        </authorList>
    </citation>
    <scope>NUCLEOTIDE SEQUENCE [LARGE SCALE GENOMIC DNA]</scope>
    <source>
        <strain evidence="4">S13-6-6</strain>
    </source>
</reference>
<feature type="transmembrane region" description="Helical" evidence="1">
    <location>
        <begin position="58"/>
        <end position="77"/>
    </location>
</feature>
<feature type="domain" description="CAAX prenyl protease 2/Lysostaphin resistance protein A-like" evidence="2">
    <location>
        <begin position="110"/>
        <end position="202"/>
    </location>
</feature>
<feature type="transmembrane region" description="Helical" evidence="1">
    <location>
        <begin position="165"/>
        <end position="183"/>
    </location>
</feature>
<name>A0A7G5XHX5_9BACT</name>
<proteinExistence type="predicted"/>
<dbReference type="AlphaFoldDB" id="A0A7G5XHX5"/>
<feature type="transmembrane region" description="Helical" evidence="1">
    <location>
        <begin position="7"/>
        <end position="23"/>
    </location>
</feature>
<keyword evidence="1" id="KW-0472">Membrane</keyword>
<accession>A0A7G5XHX5</accession>
<protein>
    <submittedName>
        <fullName evidence="3">CPBP family intramembrane metalloprotease</fullName>
    </submittedName>
</protein>
<keyword evidence="3" id="KW-0378">Hydrolase</keyword>